<evidence type="ECO:0000256" key="1">
    <source>
        <dbReference type="SAM" id="MobiDB-lite"/>
    </source>
</evidence>
<reference evidence="2" key="1">
    <citation type="submission" date="2022-07" db="EMBL/GenBank/DDBJ databases">
        <title>Genome Sequence of Agrocybe chaxingu.</title>
        <authorList>
            <person name="Buettner E."/>
        </authorList>
    </citation>
    <scope>NUCLEOTIDE SEQUENCE</scope>
    <source>
        <strain evidence="2">MP-N11</strain>
    </source>
</reference>
<feature type="compositionally biased region" description="Acidic residues" evidence="1">
    <location>
        <begin position="101"/>
        <end position="111"/>
    </location>
</feature>
<feature type="compositionally biased region" description="Basic and acidic residues" evidence="1">
    <location>
        <begin position="132"/>
        <end position="155"/>
    </location>
</feature>
<proteinExistence type="predicted"/>
<keyword evidence="3" id="KW-1185">Reference proteome</keyword>
<feature type="region of interest" description="Disordered" evidence="1">
    <location>
        <begin position="33"/>
        <end position="168"/>
    </location>
</feature>
<evidence type="ECO:0000313" key="3">
    <source>
        <dbReference type="Proteomes" id="UP001148786"/>
    </source>
</evidence>
<accession>A0A9W8MPW8</accession>
<sequence length="306" mass="35724">MGKRRRTEEPCKAGPSDLKKYCRCKPTCLKRLSRSTRRRHDRALTDDQKASRLSSVSELSEEETSDSTEEGREICKRPRFFSPQDEYSEEASLGQERDVEMDVEPVDEDVVMEGGHQYDSDNGPDYAEGLIDVERSSQELEDENSRVPSRDRSPDEFLDSMDDDDQTWSDFNNEEYEAWMYYEDELDGTEEELDQVEQAYRSPKAEEERLKRLEDILDSEEYAQAWEKREEDLTEQDRDSIRAFKLRMVSNMPRAAYNQMCHAFSHKMDILSLYATIHRLAILSQVEPSRAATPMERLVISSATYQ</sequence>
<feature type="compositionally biased region" description="Acidic residues" evidence="1">
    <location>
        <begin position="59"/>
        <end position="68"/>
    </location>
</feature>
<protein>
    <submittedName>
        <fullName evidence="2">Uncharacterized protein</fullName>
    </submittedName>
</protein>
<comment type="caution">
    <text evidence="2">The sequence shown here is derived from an EMBL/GenBank/DDBJ whole genome shotgun (WGS) entry which is preliminary data.</text>
</comment>
<evidence type="ECO:0000313" key="2">
    <source>
        <dbReference type="EMBL" id="KAJ3494199.1"/>
    </source>
</evidence>
<gene>
    <name evidence="2" type="ORF">NLJ89_g10857</name>
</gene>
<feature type="compositionally biased region" description="Acidic residues" evidence="1">
    <location>
        <begin position="156"/>
        <end position="168"/>
    </location>
</feature>
<dbReference type="AlphaFoldDB" id="A0A9W8MPW8"/>
<dbReference type="Proteomes" id="UP001148786">
    <property type="component" value="Unassembled WGS sequence"/>
</dbReference>
<organism evidence="2 3">
    <name type="scientific">Agrocybe chaxingu</name>
    <dbReference type="NCBI Taxonomy" id="84603"/>
    <lineage>
        <taxon>Eukaryota</taxon>
        <taxon>Fungi</taxon>
        <taxon>Dikarya</taxon>
        <taxon>Basidiomycota</taxon>
        <taxon>Agaricomycotina</taxon>
        <taxon>Agaricomycetes</taxon>
        <taxon>Agaricomycetidae</taxon>
        <taxon>Agaricales</taxon>
        <taxon>Agaricineae</taxon>
        <taxon>Strophariaceae</taxon>
        <taxon>Agrocybe</taxon>
    </lineage>
</organism>
<name>A0A9W8MPW8_9AGAR</name>
<dbReference type="EMBL" id="JANKHO010002163">
    <property type="protein sequence ID" value="KAJ3494199.1"/>
    <property type="molecule type" value="Genomic_DNA"/>
</dbReference>
<dbReference type="OrthoDB" id="3257409at2759"/>